<dbReference type="Proteomes" id="UP001055172">
    <property type="component" value="Unassembled WGS sequence"/>
</dbReference>
<accession>A0AA37GUH4</accession>
<protein>
    <submittedName>
        <fullName evidence="2">Uncharacterized protein</fullName>
    </submittedName>
</protein>
<gene>
    <name evidence="2" type="ORF">ColLi_09902</name>
</gene>
<name>A0AA37GUH4_9PEZI</name>
<feature type="region of interest" description="Disordered" evidence="1">
    <location>
        <begin position="1"/>
        <end position="44"/>
    </location>
</feature>
<evidence type="ECO:0000313" key="2">
    <source>
        <dbReference type="EMBL" id="GJC87064.1"/>
    </source>
</evidence>
<keyword evidence="3" id="KW-1185">Reference proteome</keyword>
<feature type="compositionally biased region" description="Low complexity" evidence="1">
    <location>
        <begin position="119"/>
        <end position="139"/>
    </location>
</feature>
<dbReference type="AlphaFoldDB" id="A0AA37GUH4"/>
<proteinExistence type="predicted"/>
<evidence type="ECO:0000256" key="1">
    <source>
        <dbReference type="SAM" id="MobiDB-lite"/>
    </source>
</evidence>
<comment type="caution">
    <text evidence="2">The sequence shown here is derived from an EMBL/GenBank/DDBJ whole genome shotgun (WGS) entry which is preliminary data.</text>
</comment>
<sequence>MSGYNYGPPPPPPPAAQASHPGYGHHNTPYQQHSRGGGSHATRVGVAATRRTAVLNTPQLLSPSTSMVDSNSSSILSIVLAIPLSRPLPATILLSSSGIRITHMIYAHPQHPQPPPHQPGYGPQQPQQQPYSQPYAAPAPYSAPNHGRVTILTLQASTVRLVAEAVMEMTEAALEELITWARPRQ</sequence>
<dbReference type="EMBL" id="BPPX01000024">
    <property type="protein sequence ID" value="GJC87064.1"/>
    <property type="molecule type" value="Genomic_DNA"/>
</dbReference>
<organism evidence="2 3">
    <name type="scientific">Colletotrichum liriopes</name>
    <dbReference type="NCBI Taxonomy" id="708192"/>
    <lineage>
        <taxon>Eukaryota</taxon>
        <taxon>Fungi</taxon>
        <taxon>Dikarya</taxon>
        <taxon>Ascomycota</taxon>
        <taxon>Pezizomycotina</taxon>
        <taxon>Sordariomycetes</taxon>
        <taxon>Hypocreomycetidae</taxon>
        <taxon>Glomerellales</taxon>
        <taxon>Glomerellaceae</taxon>
        <taxon>Colletotrichum</taxon>
        <taxon>Colletotrichum spaethianum species complex</taxon>
    </lineage>
</organism>
<reference evidence="2 3" key="1">
    <citation type="submission" date="2021-07" db="EMBL/GenBank/DDBJ databases">
        <title>Genome data of Colletotrichum spaethianum.</title>
        <authorList>
            <person name="Utami Y.D."/>
            <person name="Hiruma K."/>
        </authorList>
    </citation>
    <scope>NUCLEOTIDE SEQUENCE [LARGE SCALE GENOMIC DNA]</scope>
    <source>
        <strain evidence="2 3">MAFF 242679</strain>
    </source>
</reference>
<feature type="region of interest" description="Disordered" evidence="1">
    <location>
        <begin position="107"/>
        <end position="139"/>
    </location>
</feature>
<evidence type="ECO:0000313" key="3">
    <source>
        <dbReference type="Proteomes" id="UP001055172"/>
    </source>
</evidence>